<dbReference type="InterPro" id="IPR015424">
    <property type="entry name" value="PyrdxlP-dep_Trfase"/>
</dbReference>
<evidence type="ECO:0000256" key="5">
    <source>
        <dbReference type="ARBA" id="ARBA00022898"/>
    </source>
</evidence>
<dbReference type="InterPro" id="IPR015421">
    <property type="entry name" value="PyrdxlP-dep_Trfase_major"/>
</dbReference>
<dbReference type="SUPFAM" id="SSF53383">
    <property type="entry name" value="PLP-dependent transferases"/>
    <property type="match status" value="1"/>
</dbReference>
<dbReference type="InterPro" id="IPR015422">
    <property type="entry name" value="PyrdxlP-dep_Trfase_small"/>
</dbReference>
<evidence type="ECO:0000256" key="3">
    <source>
        <dbReference type="ARBA" id="ARBA00022576"/>
    </source>
</evidence>
<dbReference type="AlphaFoldDB" id="M2WCE8"/>
<reference evidence="7 8" key="1">
    <citation type="journal article" date="2014" name="Genome Announc.">
        <title>Draft Genome Sequence of Kocuria palustris PEL.</title>
        <authorList>
            <person name="Sharma G."/>
            <person name="Khatri I."/>
            <person name="Subramanian S."/>
        </authorList>
    </citation>
    <scope>NUCLEOTIDE SEQUENCE [LARGE SCALE GENOMIC DNA]</scope>
    <source>
        <strain evidence="7 8">PEL</strain>
    </source>
</reference>
<comment type="caution">
    <text evidence="7">The sequence shown here is derived from an EMBL/GenBank/DDBJ whole genome shotgun (WGS) entry which is preliminary data.</text>
</comment>
<evidence type="ECO:0000259" key="6">
    <source>
        <dbReference type="Pfam" id="PF00155"/>
    </source>
</evidence>
<dbReference type="Proteomes" id="UP000009877">
    <property type="component" value="Unassembled WGS sequence"/>
</dbReference>
<dbReference type="InterPro" id="IPR004839">
    <property type="entry name" value="Aminotransferase_I/II_large"/>
</dbReference>
<organism evidence="7 8">
    <name type="scientific">Kocuria palustris PEL</name>
    <dbReference type="NCBI Taxonomy" id="1236550"/>
    <lineage>
        <taxon>Bacteria</taxon>
        <taxon>Bacillati</taxon>
        <taxon>Actinomycetota</taxon>
        <taxon>Actinomycetes</taxon>
        <taxon>Micrococcales</taxon>
        <taxon>Micrococcaceae</taxon>
        <taxon>Kocuria</taxon>
    </lineage>
</organism>
<evidence type="ECO:0000256" key="2">
    <source>
        <dbReference type="ARBA" id="ARBA00007441"/>
    </source>
</evidence>
<keyword evidence="5" id="KW-0663">Pyridoxal phosphate</keyword>
<dbReference type="STRING" id="71999.KPaMU14_04510"/>
<accession>M2WCE8</accession>
<dbReference type="PANTHER" id="PTHR43807">
    <property type="entry name" value="FI04487P"/>
    <property type="match status" value="1"/>
</dbReference>
<dbReference type="PANTHER" id="PTHR43807:SF20">
    <property type="entry name" value="FI04487P"/>
    <property type="match status" value="1"/>
</dbReference>
<keyword evidence="8" id="KW-1185">Reference proteome</keyword>
<comment type="cofactor">
    <cofactor evidence="1">
        <name>pyridoxal 5'-phosphate</name>
        <dbReference type="ChEBI" id="CHEBI:597326"/>
    </cofactor>
</comment>
<dbReference type="RefSeq" id="WP_006215059.1">
    <property type="nucleotide sequence ID" value="NZ_ANHZ02000017.1"/>
</dbReference>
<evidence type="ECO:0000313" key="7">
    <source>
        <dbReference type="EMBL" id="EME36157.1"/>
    </source>
</evidence>
<sequence>MSLPQTDSPDLPWHDLARGAGLMQDSGALRSTIFDETSVLARAHGAVNLGQGFPDADGPAAMIEAAAEALRSGLNQYSPERGLPELREAIAAQQLATQSRELDPHTQVVVTAGAAEALAASLLSILRPGDEVVVLEPHYDLYAAIVAFAGGVLHPVALRPPEFGVDLEDLRAAFSDRTAAVLVNDPHNPTGTVLSPETAREIARLAVEHDAVILTDEVYEHLRYDGEHLSLAAGASSSMLEPELAEQVRERTLVVSSASKSLQVTGWRIGWVSGPADLISGVSAVKTYLSHSAAAPLQKAVAAGLRDLQTWGQTLAAEQAQRSALVGQALRDLGLQVAQPSGSYYVVADFSPLFDRYGATTSAEMSRALIEQAGLALLPLSAFAAPENQELYAGWMRVAACKRESTLQEGMDRLAAALR</sequence>
<evidence type="ECO:0000313" key="8">
    <source>
        <dbReference type="Proteomes" id="UP000009877"/>
    </source>
</evidence>
<keyword evidence="4" id="KW-0808">Transferase</keyword>
<proteinExistence type="inferred from homology"/>
<keyword evidence="3 7" id="KW-0032">Aminotransferase</keyword>
<dbReference type="GO" id="GO:0030170">
    <property type="term" value="F:pyridoxal phosphate binding"/>
    <property type="evidence" value="ECO:0007669"/>
    <property type="project" value="InterPro"/>
</dbReference>
<dbReference type="GO" id="GO:0005737">
    <property type="term" value="C:cytoplasm"/>
    <property type="evidence" value="ECO:0007669"/>
    <property type="project" value="TreeGrafter"/>
</dbReference>
<name>M2WCE8_9MICC</name>
<gene>
    <name evidence="7" type="ORF">C884_00636</name>
</gene>
<dbReference type="Gene3D" id="3.40.640.10">
    <property type="entry name" value="Type I PLP-dependent aspartate aminotransferase-like (Major domain)"/>
    <property type="match status" value="1"/>
</dbReference>
<dbReference type="GO" id="GO:0016212">
    <property type="term" value="F:kynurenine-oxoglutarate transaminase activity"/>
    <property type="evidence" value="ECO:0007669"/>
    <property type="project" value="TreeGrafter"/>
</dbReference>
<dbReference type="EMBL" id="ANHZ02000017">
    <property type="protein sequence ID" value="EME36157.1"/>
    <property type="molecule type" value="Genomic_DNA"/>
</dbReference>
<evidence type="ECO:0000256" key="1">
    <source>
        <dbReference type="ARBA" id="ARBA00001933"/>
    </source>
</evidence>
<dbReference type="Pfam" id="PF00155">
    <property type="entry name" value="Aminotran_1_2"/>
    <property type="match status" value="1"/>
</dbReference>
<dbReference type="CDD" id="cd00609">
    <property type="entry name" value="AAT_like"/>
    <property type="match status" value="1"/>
</dbReference>
<protein>
    <submittedName>
        <fullName evidence="7">Aspartate aminotransferase</fullName>
    </submittedName>
</protein>
<dbReference type="Gene3D" id="3.90.1150.10">
    <property type="entry name" value="Aspartate Aminotransferase, domain 1"/>
    <property type="match status" value="1"/>
</dbReference>
<dbReference type="FunFam" id="3.40.640.10:FF:000033">
    <property type="entry name" value="Aspartate aminotransferase"/>
    <property type="match status" value="1"/>
</dbReference>
<feature type="domain" description="Aminotransferase class I/classII large" evidence="6">
    <location>
        <begin position="47"/>
        <end position="414"/>
    </location>
</feature>
<comment type="similarity">
    <text evidence="2">Belongs to the class-I pyridoxal-phosphate-dependent aminotransferase family.</text>
</comment>
<dbReference type="InterPro" id="IPR051326">
    <property type="entry name" value="Kynurenine-oxoglutarate_AT"/>
</dbReference>
<evidence type="ECO:0000256" key="4">
    <source>
        <dbReference type="ARBA" id="ARBA00022679"/>
    </source>
</evidence>